<accession>A0ABT8WQP0</accession>
<organism evidence="2 3">
    <name type="scientific">Flavivirga jejuensis</name>
    <dbReference type="NCBI Taxonomy" id="870487"/>
    <lineage>
        <taxon>Bacteria</taxon>
        <taxon>Pseudomonadati</taxon>
        <taxon>Bacteroidota</taxon>
        <taxon>Flavobacteriia</taxon>
        <taxon>Flavobacteriales</taxon>
        <taxon>Flavobacteriaceae</taxon>
        <taxon>Flavivirga</taxon>
    </lineage>
</organism>
<evidence type="ECO:0000313" key="2">
    <source>
        <dbReference type="EMBL" id="MDO5975221.1"/>
    </source>
</evidence>
<dbReference type="Pfam" id="PF14065">
    <property type="entry name" value="Pvc16_N"/>
    <property type="match status" value="1"/>
</dbReference>
<sequence length="197" mass="22347">MIYETLEIVMDQITKFLETKSNDDSILVLENIAKQDDALVTRLKDRVAVSLLNMEEEATLKNIPNTSFKNGKTIYKNNKVNLNLYVLFSANRIAYDKALISISNIVEFFQSKKVFTQVNTPFTSTSSIFDDLKEFKFIVDLYTPTFEQLNYIWGTLGGKSVPSVLYRISIIEIESTNMHDTGIPISNVAGVLKDHTT</sequence>
<dbReference type="RefSeq" id="WP_303302396.1">
    <property type="nucleotide sequence ID" value="NZ_BAABDA010000035.1"/>
</dbReference>
<protein>
    <submittedName>
        <fullName evidence="2">DUF4255 domain-containing protein</fullName>
    </submittedName>
</protein>
<reference evidence="2" key="1">
    <citation type="submission" date="2023-07" db="EMBL/GenBank/DDBJ databases">
        <title>Two novel species in the genus Flavivirga.</title>
        <authorList>
            <person name="Kwon K."/>
        </authorList>
    </citation>
    <scope>NUCLEOTIDE SEQUENCE</scope>
    <source>
        <strain evidence="2">KACC 14158</strain>
    </source>
</reference>
<gene>
    <name evidence="2" type="ORF">Q4Q40_13570</name>
</gene>
<keyword evidence="3" id="KW-1185">Reference proteome</keyword>
<name>A0ABT8WQP0_9FLAO</name>
<comment type="caution">
    <text evidence="2">The sequence shown here is derived from an EMBL/GenBank/DDBJ whole genome shotgun (WGS) entry which is preliminary data.</text>
</comment>
<evidence type="ECO:0000259" key="1">
    <source>
        <dbReference type="Pfam" id="PF14065"/>
    </source>
</evidence>
<feature type="domain" description="Pvc16 N-terminal" evidence="1">
    <location>
        <begin position="13"/>
        <end position="185"/>
    </location>
</feature>
<proteinExistence type="predicted"/>
<dbReference type="Proteomes" id="UP001176806">
    <property type="component" value="Unassembled WGS sequence"/>
</dbReference>
<dbReference type="InterPro" id="IPR025351">
    <property type="entry name" value="Pvc16_N"/>
</dbReference>
<evidence type="ECO:0000313" key="3">
    <source>
        <dbReference type="Proteomes" id="UP001176806"/>
    </source>
</evidence>
<dbReference type="EMBL" id="JAUOEL010000004">
    <property type="protein sequence ID" value="MDO5975221.1"/>
    <property type="molecule type" value="Genomic_DNA"/>
</dbReference>